<protein>
    <recommendedName>
        <fullName evidence="3">PX domain-containing protein</fullName>
    </recommendedName>
</protein>
<name>H3GQ16_PHYRM</name>
<organism evidence="1 2">
    <name type="scientific">Phytophthora ramorum</name>
    <name type="common">Sudden oak death agent</name>
    <dbReference type="NCBI Taxonomy" id="164328"/>
    <lineage>
        <taxon>Eukaryota</taxon>
        <taxon>Sar</taxon>
        <taxon>Stramenopiles</taxon>
        <taxon>Oomycota</taxon>
        <taxon>Peronosporomycetes</taxon>
        <taxon>Peronosporales</taxon>
        <taxon>Peronosporaceae</taxon>
        <taxon>Phytophthora</taxon>
    </lineage>
</organism>
<evidence type="ECO:0000313" key="1">
    <source>
        <dbReference type="EnsemblProtists" id="Phyra78839"/>
    </source>
</evidence>
<dbReference type="VEuPathDB" id="FungiDB:KRP22_55"/>
<sequence>MASACPPQETTHSSIELHPKLLAPVSSSGDPLTSSTITSPTYTIAVDGAVQPHLGLKLEAHRRWNASLPVGFLWSVERVEINVTRTDADSELIFVLEIFLSLPTSRLPVSKPSSKEERASFPAFKVERRLSDFEELRRSVSSCVSMERQCSCQYCLEFIEYIRFSWTQPRRVVKLFGREEKRKQVLQSFINNFVAMGQRRVHKPRTSKRKCEAQQLVPQVLTAFLLKDAIY</sequence>
<dbReference type="EMBL" id="DS566032">
    <property type="status" value="NOT_ANNOTATED_CDS"/>
    <property type="molecule type" value="Genomic_DNA"/>
</dbReference>
<accession>H3GQ16</accession>
<keyword evidence="2" id="KW-1185">Reference proteome</keyword>
<evidence type="ECO:0000313" key="2">
    <source>
        <dbReference type="Proteomes" id="UP000005238"/>
    </source>
</evidence>
<reference evidence="1" key="2">
    <citation type="submission" date="2015-06" db="UniProtKB">
        <authorList>
            <consortium name="EnsemblProtists"/>
        </authorList>
    </citation>
    <scope>IDENTIFICATION</scope>
    <source>
        <strain evidence="1">Pr102</strain>
    </source>
</reference>
<evidence type="ECO:0008006" key="3">
    <source>
        <dbReference type="Google" id="ProtNLM"/>
    </source>
</evidence>
<proteinExistence type="predicted"/>
<dbReference type="STRING" id="164328.H3GQ16"/>
<dbReference type="InParanoid" id="H3GQ16"/>
<dbReference type="EnsemblProtists" id="Phyra78839">
    <property type="protein sequence ID" value="Phyra78839"/>
    <property type="gene ID" value="Phyra78839"/>
</dbReference>
<dbReference type="OMA" id="MERQCSC"/>
<reference evidence="2" key="1">
    <citation type="journal article" date="2006" name="Science">
        <title>Phytophthora genome sequences uncover evolutionary origins and mechanisms of pathogenesis.</title>
        <authorList>
            <person name="Tyler B.M."/>
            <person name="Tripathy S."/>
            <person name="Zhang X."/>
            <person name="Dehal P."/>
            <person name="Jiang R.H."/>
            <person name="Aerts A."/>
            <person name="Arredondo F.D."/>
            <person name="Baxter L."/>
            <person name="Bensasson D."/>
            <person name="Beynon J.L."/>
            <person name="Chapman J."/>
            <person name="Damasceno C.M."/>
            <person name="Dorrance A.E."/>
            <person name="Dou D."/>
            <person name="Dickerman A.W."/>
            <person name="Dubchak I.L."/>
            <person name="Garbelotto M."/>
            <person name="Gijzen M."/>
            <person name="Gordon S.G."/>
            <person name="Govers F."/>
            <person name="Grunwald N.J."/>
            <person name="Huang W."/>
            <person name="Ivors K.L."/>
            <person name="Jones R.W."/>
            <person name="Kamoun S."/>
            <person name="Krampis K."/>
            <person name="Lamour K.H."/>
            <person name="Lee M.K."/>
            <person name="McDonald W.H."/>
            <person name="Medina M."/>
            <person name="Meijer H.J."/>
            <person name="Nordberg E.K."/>
            <person name="Maclean D.J."/>
            <person name="Ospina-Giraldo M.D."/>
            <person name="Morris P.F."/>
            <person name="Phuntumart V."/>
            <person name="Putnam N.H."/>
            <person name="Rash S."/>
            <person name="Rose J.K."/>
            <person name="Sakihama Y."/>
            <person name="Salamov A.A."/>
            <person name="Savidor A."/>
            <person name="Scheuring C.F."/>
            <person name="Smith B.M."/>
            <person name="Sobral B.W."/>
            <person name="Terry A."/>
            <person name="Torto-Alalibo T.A."/>
            <person name="Win J."/>
            <person name="Xu Z."/>
            <person name="Zhang H."/>
            <person name="Grigoriev I.V."/>
            <person name="Rokhsar D.S."/>
            <person name="Boore J.L."/>
        </authorList>
    </citation>
    <scope>NUCLEOTIDE SEQUENCE [LARGE SCALE GENOMIC DNA]</scope>
    <source>
        <strain evidence="2">Pr102</strain>
    </source>
</reference>
<dbReference type="Proteomes" id="UP000005238">
    <property type="component" value="Unassembled WGS sequence"/>
</dbReference>
<dbReference type="AlphaFoldDB" id="H3GQ16"/>
<dbReference type="HOGENOM" id="CLU_085932_1_1_1"/>
<dbReference type="eggNOG" id="ENOG502RB4J">
    <property type="taxonomic scope" value="Eukaryota"/>
</dbReference>
<dbReference type="VEuPathDB" id="FungiDB:KRP23_7966"/>